<dbReference type="Gene3D" id="1.20.58.760">
    <property type="entry name" value="Peptidase M41"/>
    <property type="match status" value="1"/>
</dbReference>
<dbReference type="EC" id="3.4.24.-" evidence="14"/>
<comment type="similarity">
    <text evidence="15">Belongs to the AAA ATPase family.</text>
</comment>
<dbReference type="Pfam" id="PF01434">
    <property type="entry name" value="Peptidase_M41"/>
    <property type="match status" value="1"/>
</dbReference>
<keyword evidence="4 14" id="KW-0812">Transmembrane</keyword>
<dbReference type="SUPFAM" id="SSF140990">
    <property type="entry name" value="FtsH protease domain-like"/>
    <property type="match status" value="1"/>
</dbReference>
<gene>
    <name evidence="14" type="primary">ftsH</name>
    <name evidence="17" type="ORF">SAMN05216283_103214</name>
</gene>
<evidence type="ECO:0000313" key="18">
    <source>
        <dbReference type="Proteomes" id="UP000198964"/>
    </source>
</evidence>
<dbReference type="NCBIfam" id="TIGR01241">
    <property type="entry name" value="FtsH_fam"/>
    <property type="match status" value="1"/>
</dbReference>
<dbReference type="GO" id="GO:0030163">
    <property type="term" value="P:protein catabolic process"/>
    <property type="evidence" value="ECO:0007669"/>
    <property type="project" value="UniProtKB-UniRule"/>
</dbReference>
<feature type="transmembrane region" description="Helical" evidence="14">
    <location>
        <begin position="132"/>
        <end position="154"/>
    </location>
</feature>
<evidence type="ECO:0000256" key="7">
    <source>
        <dbReference type="ARBA" id="ARBA00022801"/>
    </source>
</evidence>
<organism evidence="17 18">
    <name type="scientific">Sunxiuqinia elliptica</name>
    <dbReference type="NCBI Taxonomy" id="655355"/>
    <lineage>
        <taxon>Bacteria</taxon>
        <taxon>Pseudomonadati</taxon>
        <taxon>Bacteroidota</taxon>
        <taxon>Bacteroidia</taxon>
        <taxon>Marinilabiliales</taxon>
        <taxon>Prolixibacteraceae</taxon>
        <taxon>Sunxiuqinia</taxon>
    </lineage>
</organism>
<dbReference type="PANTHER" id="PTHR43655">
    <property type="entry name" value="ATP-DEPENDENT PROTEASE"/>
    <property type="match status" value="1"/>
</dbReference>
<dbReference type="Pfam" id="PF00004">
    <property type="entry name" value="AAA"/>
    <property type="match status" value="1"/>
</dbReference>
<evidence type="ECO:0000256" key="14">
    <source>
        <dbReference type="HAMAP-Rule" id="MF_01458"/>
    </source>
</evidence>
<dbReference type="InterPro" id="IPR005936">
    <property type="entry name" value="FtsH"/>
</dbReference>
<evidence type="ECO:0000256" key="9">
    <source>
        <dbReference type="ARBA" id="ARBA00022840"/>
    </source>
</evidence>
<evidence type="ECO:0000256" key="5">
    <source>
        <dbReference type="ARBA" id="ARBA00022723"/>
    </source>
</evidence>
<evidence type="ECO:0000256" key="8">
    <source>
        <dbReference type="ARBA" id="ARBA00022833"/>
    </source>
</evidence>
<dbReference type="InterPro" id="IPR003959">
    <property type="entry name" value="ATPase_AAA_core"/>
</dbReference>
<keyword evidence="7 14" id="KW-0378">Hydrolase</keyword>
<dbReference type="FunFam" id="3.40.50.300:FF:000001">
    <property type="entry name" value="ATP-dependent zinc metalloprotease FtsH"/>
    <property type="match status" value="1"/>
</dbReference>
<proteinExistence type="inferred from homology"/>
<keyword evidence="18" id="KW-1185">Reference proteome</keyword>
<dbReference type="FunFam" id="1.10.8.60:FF:000001">
    <property type="entry name" value="ATP-dependent zinc metalloprotease FtsH"/>
    <property type="match status" value="1"/>
</dbReference>
<dbReference type="GO" id="GO:0006508">
    <property type="term" value="P:proteolysis"/>
    <property type="evidence" value="ECO:0007669"/>
    <property type="project" value="UniProtKB-KW"/>
</dbReference>
<evidence type="ECO:0000256" key="6">
    <source>
        <dbReference type="ARBA" id="ARBA00022741"/>
    </source>
</evidence>
<dbReference type="Pfam" id="PF17862">
    <property type="entry name" value="AAA_lid_3"/>
    <property type="match status" value="1"/>
</dbReference>
<comment type="similarity">
    <text evidence="13 14">In the central section; belongs to the AAA ATPase family.</text>
</comment>
<dbReference type="Pfam" id="PF06480">
    <property type="entry name" value="FtsH_ext"/>
    <property type="match status" value="1"/>
</dbReference>
<dbReference type="InterPro" id="IPR011546">
    <property type="entry name" value="Pept_M41_FtsH_extracell"/>
</dbReference>
<sequence length="633" mass="70006">MNKKTKFSLSYFLSIFLVMILVEAIFFSGSTTKEIPYSTFIADVKSGKIENAFITQDKIYGNYLPEGQTTSTIKDEEAIQTEGKPAPWRFDYKKRKEELSRQFYVIKIEDPNLVATLELGKVNFKGIIENNWLANFFANWILPFIIISIIWGFVMRRMSNSSKMGGQFLNVGEKKAKIYPADTQHLTHFKDVAGCDEAKQELAEVVDFLKNPEKYTNLGAKIPKGILLVGPPGTGKTLLAKAVAGEAGVLFYAMSGSDFVEMFVGVGAARVRDLFTEAKAKAPCIIFIDEIDAIGKARSSNGMGGNDERENTLNQLLVEMNGFEDDSAVIVLAATNRPETLDKALLRPGRFDRQVTVDRPDLEGRQMILNVHVKKIKLAKDVELREIAAQTAGFVGADLANLCNEAALFAARGNKQEVHHKDFLDAFERVIAGLEKKSTIINVNEKKVVAYHESGHAIVGYYTKGADPVRKISIVPRGSGALGYVLQAPSEQRFLMGQNELIGKIKGLLGGRAAEDLVFGEVSTGASNDLEKVSSIVKAMFVEYGMSKNAPNLSLKMPGQNSYLGVTDNVYPMSEELRKSLDQEAKELVAQCYTETKQFLEAHREQLNKLAGILLDKEVLDEQDVVRILGKKA</sequence>
<dbReference type="RefSeq" id="WP_093919634.1">
    <property type="nucleotide sequence ID" value="NZ_FONW01000003.1"/>
</dbReference>
<keyword evidence="6 14" id="KW-0547">Nucleotide-binding</keyword>
<dbReference type="CDD" id="cd19501">
    <property type="entry name" value="RecA-like_FtsH"/>
    <property type="match status" value="1"/>
</dbReference>
<keyword evidence="3 14" id="KW-0645">Protease</keyword>
<evidence type="ECO:0000256" key="1">
    <source>
        <dbReference type="ARBA" id="ARBA00004370"/>
    </source>
</evidence>
<evidence type="ECO:0000259" key="16">
    <source>
        <dbReference type="SMART" id="SM00382"/>
    </source>
</evidence>
<dbReference type="InterPro" id="IPR037219">
    <property type="entry name" value="Peptidase_M41-like"/>
</dbReference>
<dbReference type="InterPro" id="IPR000642">
    <property type="entry name" value="Peptidase_M41"/>
</dbReference>
<dbReference type="GO" id="GO:0005886">
    <property type="term" value="C:plasma membrane"/>
    <property type="evidence" value="ECO:0007669"/>
    <property type="project" value="UniProtKB-SubCell"/>
</dbReference>
<dbReference type="InterPro" id="IPR003960">
    <property type="entry name" value="ATPase_AAA_CS"/>
</dbReference>
<dbReference type="GO" id="GO:0004176">
    <property type="term" value="F:ATP-dependent peptidase activity"/>
    <property type="evidence" value="ECO:0007669"/>
    <property type="project" value="InterPro"/>
</dbReference>
<keyword evidence="5 14" id="KW-0479">Metal-binding</keyword>
<keyword evidence="11 14" id="KW-0482">Metalloprotease</keyword>
<dbReference type="GO" id="GO:0005524">
    <property type="term" value="F:ATP binding"/>
    <property type="evidence" value="ECO:0007669"/>
    <property type="project" value="UniProtKB-UniRule"/>
</dbReference>
<dbReference type="GO" id="GO:0008270">
    <property type="term" value="F:zinc ion binding"/>
    <property type="evidence" value="ECO:0007669"/>
    <property type="project" value="UniProtKB-UniRule"/>
</dbReference>
<evidence type="ECO:0000256" key="2">
    <source>
        <dbReference type="ARBA" id="ARBA00010044"/>
    </source>
</evidence>
<feature type="binding site" evidence="14">
    <location>
        <position position="452"/>
    </location>
    <ligand>
        <name>Zn(2+)</name>
        <dbReference type="ChEBI" id="CHEBI:29105"/>
        <note>catalytic</note>
    </ligand>
</feature>
<evidence type="ECO:0000256" key="11">
    <source>
        <dbReference type="ARBA" id="ARBA00023049"/>
    </source>
</evidence>
<comment type="cofactor">
    <cofactor evidence="14">
        <name>Zn(2+)</name>
        <dbReference type="ChEBI" id="CHEBI:29105"/>
    </cofactor>
    <text evidence="14">Binds 1 zinc ion per subunit.</text>
</comment>
<dbReference type="Gene3D" id="3.30.720.210">
    <property type="match status" value="1"/>
</dbReference>
<dbReference type="GO" id="GO:0051301">
    <property type="term" value="P:cell division"/>
    <property type="evidence" value="ECO:0007669"/>
    <property type="project" value="UniProtKB-KW"/>
</dbReference>
<dbReference type="EMBL" id="FONW01000003">
    <property type="protein sequence ID" value="SFF23291.1"/>
    <property type="molecule type" value="Genomic_DNA"/>
</dbReference>
<feature type="active site" evidence="14">
    <location>
        <position position="453"/>
    </location>
</feature>
<dbReference type="SUPFAM" id="SSF52540">
    <property type="entry name" value="P-loop containing nucleoside triphosphate hydrolases"/>
    <property type="match status" value="1"/>
</dbReference>
<dbReference type="STRING" id="655355.SAMN05216283_103214"/>
<evidence type="ECO:0000256" key="10">
    <source>
        <dbReference type="ARBA" id="ARBA00022989"/>
    </source>
</evidence>
<keyword evidence="14" id="KW-1003">Cell membrane</keyword>
<comment type="subunit">
    <text evidence="14">Homohexamer.</text>
</comment>
<evidence type="ECO:0000256" key="3">
    <source>
        <dbReference type="ARBA" id="ARBA00022670"/>
    </source>
</evidence>
<comment type="subcellular location">
    <subcellularLocation>
        <location evidence="14">Cell membrane</location>
        <topology evidence="14">Multi-pass membrane protein</topology>
        <orientation evidence="14">Cytoplasmic side</orientation>
    </subcellularLocation>
    <subcellularLocation>
        <location evidence="1">Membrane</location>
    </subcellularLocation>
</comment>
<name>A0A1I2H3N3_9BACT</name>
<keyword evidence="12 14" id="KW-0472">Membrane</keyword>
<keyword evidence="17" id="KW-0132">Cell division</keyword>
<dbReference type="HAMAP" id="MF_01458">
    <property type="entry name" value="FtsH"/>
    <property type="match status" value="1"/>
</dbReference>
<protein>
    <recommendedName>
        <fullName evidence="14">ATP-dependent zinc metalloprotease FtsH</fullName>
        <ecNumber evidence="14">3.4.24.-</ecNumber>
    </recommendedName>
</protein>
<dbReference type="InterPro" id="IPR050928">
    <property type="entry name" value="ATP-dep_Zn_Metalloprotease"/>
</dbReference>
<feature type="transmembrane region" description="Helical" evidence="14">
    <location>
        <begin position="7"/>
        <end position="27"/>
    </location>
</feature>
<evidence type="ECO:0000256" key="4">
    <source>
        <dbReference type="ARBA" id="ARBA00022692"/>
    </source>
</evidence>
<feature type="binding site" evidence="14">
    <location>
        <begin position="230"/>
        <end position="237"/>
    </location>
    <ligand>
        <name>ATP</name>
        <dbReference type="ChEBI" id="CHEBI:30616"/>
    </ligand>
</feature>
<dbReference type="GO" id="GO:0004222">
    <property type="term" value="F:metalloendopeptidase activity"/>
    <property type="evidence" value="ECO:0007669"/>
    <property type="project" value="InterPro"/>
</dbReference>
<dbReference type="InterPro" id="IPR041569">
    <property type="entry name" value="AAA_lid_3"/>
</dbReference>
<dbReference type="Gene3D" id="1.10.8.60">
    <property type="match status" value="1"/>
</dbReference>
<accession>A0A1I2H3N3</accession>
<keyword evidence="17" id="KW-0131">Cell cycle</keyword>
<dbReference type="PROSITE" id="PS00674">
    <property type="entry name" value="AAA"/>
    <property type="match status" value="1"/>
</dbReference>
<dbReference type="AlphaFoldDB" id="A0A1I2H3N3"/>
<evidence type="ECO:0000256" key="15">
    <source>
        <dbReference type="RuleBase" id="RU003651"/>
    </source>
</evidence>
<feature type="domain" description="AAA+ ATPase" evidence="16">
    <location>
        <begin position="222"/>
        <end position="361"/>
    </location>
</feature>
<dbReference type="GO" id="GO:0016887">
    <property type="term" value="F:ATP hydrolysis activity"/>
    <property type="evidence" value="ECO:0007669"/>
    <property type="project" value="UniProtKB-UniRule"/>
</dbReference>
<dbReference type="Gene3D" id="3.40.50.300">
    <property type="entry name" value="P-loop containing nucleotide triphosphate hydrolases"/>
    <property type="match status" value="1"/>
</dbReference>
<dbReference type="InterPro" id="IPR027417">
    <property type="entry name" value="P-loop_NTPase"/>
</dbReference>
<dbReference type="InterPro" id="IPR003593">
    <property type="entry name" value="AAA+_ATPase"/>
</dbReference>
<comment type="similarity">
    <text evidence="2 14">In the C-terminal section; belongs to the peptidase M41 family.</text>
</comment>
<evidence type="ECO:0000256" key="13">
    <source>
        <dbReference type="ARBA" id="ARBA00061570"/>
    </source>
</evidence>
<keyword evidence="8 14" id="KW-0862">Zinc</keyword>
<dbReference type="SMART" id="SM00382">
    <property type="entry name" value="AAA"/>
    <property type="match status" value="1"/>
</dbReference>
<dbReference type="PANTHER" id="PTHR43655:SF2">
    <property type="entry name" value="AFG3 LIKE MATRIX AAA PEPTIDASE SUBUNIT 2, ISOFORM A"/>
    <property type="match status" value="1"/>
</dbReference>
<feature type="binding site" evidence="14">
    <location>
        <position position="529"/>
    </location>
    <ligand>
        <name>Zn(2+)</name>
        <dbReference type="ChEBI" id="CHEBI:29105"/>
        <note>catalytic</note>
    </ligand>
</feature>
<keyword evidence="9 14" id="KW-0067">ATP-binding</keyword>
<comment type="function">
    <text evidence="14">Acts as a processive, ATP-dependent zinc metallopeptidase for both cytoplasmic and membrane proteins. Plays a role in the quality control of integral membrane proteins.</text>
</comment>
<keyword evidence="10 14" id="KW-1133">Transmembrane helix</keyword>
<feature type="binding site" evidence="14">
    <location>
        <position position="456"/>
    </location>
    <ligand>
        <name>Zn(2+)</name>
        <dbReference type="ChEBI" id="CHEBI:29105"/>
        <note>catalytic</note>
    </ligand>
</feature>
<evidence type="ECO:0000256" key="12">
    <source>
        <dbReference type="ARBA" id="ARBA00023136"/>
    </source>
</evidence>
<evidence type="ECO:0000313" key="17">
    <source>
        <dbReference type="EMBL" id="SFF23291.1"/>
    </source>
</evidence>
<dbReference type="FunFam" id="1.20.58.760:FF:000001">
    <property type="entry name" value="ATP-dependent zinc metalloprotease FtsH"/>
    <property type="match status" value="1"/>
</dbReference>
<reference evidence="17 18" key="1">
    <citation type="submission" date="2016-10" db="EMBL/GenBank/DDBJ databases">
        <authorList>
            <person name="de Groot N.N."/>
        </authorList>
    </citation>
    <scope>NUCLEOTIDE SEQUENCE [LARGE SCALE GENOMIC DNA]</scope>
    <source>
        <strain evidence="17 18">CGMCC 1.9156</strain>
    </source>
</reference>
<dbReference type="Proteomes" id="UP000198964">
    <property type="component" value="Unassembled WGS sequence"/>
</dbReference>